<keyword evidence="2" id="KW-0472">Membrane</keyword>
<keyword evidence="2" id="KW-0812">Transmembrane</keyword>
<proteinExistence type="predicted"/>
<dbReference type="AlphaFoldDB" id="A0A6B0T0M9"/>
<keyword evidence="4" id="KW-1185">Reference proteome</keyword>
<evidence type="ECO:0000256" key="2">
    <source>
        <dbReference type="SAM" id="Phobius"/>
    </source>
</evidence>
<gene>
    <name evidence="3" type="ORF">GRX03_07335</name>
</gene>
<feature type="region of interest" description="Disordered" evidence="1">
    <location>
        <begin position="75"/>
        <end position="95"/>
    </location>
</feature>
<evidence type="ECO:0000313" key="3">
    <source>
        <dbReference type="EMBL" id="MXR51415.1"/>
    </source>
</evidence>
<organism evidence="3 4">
    <name type="scientific">Halovenus carboxidivorans</name>
    <dbReference type="NCBI Taxonomy" id="2692199"/>
    <lineage>
        <taxon>Archaea</taxon>
        <taxon>Methanobacteriati</taxon>
        <taxon>Methanobacteriota</taxon>
        <taxon>Stenosarchaea group</taxon>
        <taxon>Halobacteria</taxon>
        <taxon>Halobacteriales</taxon>
        <taxon>Haloarculaceae</taxon>
        <taxon>Halovenus</taxon>
    </lineage>
</organism>
<feature type="transmembrane region" description="Helical" evidence="2">
    <location>
        <begin position="53"/>
        <end position="72"/>
    </location>
</feature>
<feature type="compositionally biased region" description="Acidic residues" evidence="1">
    <location>
        <begin position="32"/>
        <end position="47"/>
    </location>
</feature>
<feature type="compositionally biased region" description="Acidic residues" evidence="1">
    <location>
        <begin position="75"/>
        <end position="87"/>
    </location>
</feature>
<feature type="region of interest" description="Disordered" evidence="1">
    <location>
        <begin position="15"/>
        <end position="50"/>
    </location>
</feature>
<reference evidence="3 4" key="1">
    <citation type="submission" date="2019-12" db="EMBL/GenBank/DDBJ databases">
        <title>Isolation and characterization of three novel carbon monoxide-oxidizing members of Halobacteria from salione crusts and soils.</title>
        <authorList>
            <person name="Myers M.R."/>
            <person name="King G.M."/>
        </authorList>
    </citation>
    <scope>NUCLEOTIDE SEQUENCE [LARGE SCALE GENOMIC DNA]</scope>
    <source>
        <strain evidence="3 4">WSH3</strain>
    </source>
</reference>
<name>A0A6B0T0M9_9EURY</name>
<dbReference type="EMBL" id="WUUT01000002">
    <property type="protein sequence ID" value="MXR51415.1"/>
    <property type="molecule type" value="Genomic_DNA"/>
</dbReference>
<dbReference type="Proteomes" id="UP000466535">
    <property type="component" value="Unassembled WGS sequence"/>
</dbReference>
<evidence type="ECO:0000256" key="1">
    <source>
        <dbReference type="SAM" id="MobiDB-lite"/>
    </source>
</evidence>
<comment type="caution">
    <text evidence="3">The sequence shown here is derived from an EMBL/GenBank/DDBJ whole genome shotgun (WGS) entry which is preliminary data.</text>
</comment>
<keyword evidence="2" id="KW-1133">Transmembrane helix</keyword>
<dbReference type="RefSeq" id="WP_159763545.1">
    <property type="nucleotide sequence ID" value="NZ_WUUT01000002.1"/>
</dbReference>
<protein>
    <submittedName>
        <fullName evidence="3">Uncharacterized protein</fullName>
    </submittedName>
</protein>
<accession>A0A6B0T0M9</accession>
<sequence>MVEITLIELNVEDGSFDANLPFSGSATTGTDDAGEDEDAATATEDDSGGNKGLALLGVLVFLIVATAAVKYLTGEDDDPEVAVEAEEGTPSVTAE</sequence>
<evidence type="ECO:0000313" key="4">
    <source>
        <dbReference type="Proteomes" id="UP000466535"/>
    </source>
</evidence>